<feature type="compositionally biased region" description="Polar residues" evidence="10">
    <location>
        <begin position="627"/>
        <end position="642"/>
    </location>
</feature>
<feature type="compositionally biased region" description="Basic and acidic residues" evidence="10">
    <location>
        <begin position="603"/>
        <end position="612"/>
    </location>
</feature>
<evidence type="ECO:0000256" key="5">
    <source>
        <dbReference type="ARBA" id="ARBA00022833"/>
    </source>
</evidence>
<comment type="subcellular location">
    <subcellularLocation>
        <location evidence="1">Nucleus</location>
    </subcellularLocation>
</comment>
<feature type="compositionally biased region" description="Acidic residues" evidence="10">
    <location>
        <begin position="900"/>
        <end position="927"/>
    </location>
</feature>
<feature type="domain" description="C2H2-type" evidence="11">
    <location>
        <begin position="1199"/>
        <end position="1226"/>
    </location>
</feature>
<reference evidence="12" key="2">
    <citation type="submission" date="2014-07" db="EMBL/GenBank/DDBJ databases">
        <authorList>
            <person name="Hull J."/>
        </authorList>
    </citation>
    <scope>NUCLEOTIDE SEQUENCE</scope>
</reference>
<evidence type="ECO:0000256" key="8">
    <source>
        <dbReference type="ARBA" id="ARBA00023242"/>
    </source>
</evidence>
<dbReference type="InterPro" id="IPR003604">
    <property type="entry name" value="Matrin/U1-like-C_Znf_C2H2"/>
</dbReference>
<keyword evidence="8" id="KW-0539">Nucleus</keyword>
<evidence type="ECO:0000256" key="1">
    <source>
        <dbReference type="ARBA" id="ARBA00004123"/>
    </source>
</evidence>
<feature type="region of interest" description="Disordered" evidence="10">
    <location>
        <begin position="1106"/>
        <end position="1182"/>
    </location>
</feature>
<gene>
    <name evidence="12" type="primary">HIVEP1_4</name>
    <name evidence="12" type="ORF">CM83_83655</name>
</gene>
<keyword evidence="7" id="KW-0804">Transcription</keyword>
<keyword evidence="5" id="KW-0862">Zinc</keyword>
<feature type="domain" description="C2H2-type" evidence="11">
    <location>
        <begin position="809"/>
        <end position="836"/>
    </location>
</feature>
<dbReference type="FunFam" id="3.30.160.60:FF:000594">
    <property type="entry name" value="Transcription factor HIVEP2"/>
    <property type="match status" value="1"/>
</dbReference>
<dbReference type="SMART" id="SM00355">
    <property type="entry name" value="ZnF_C2H2"/>
    <property type="match status" value="8"/>
</dbReference>
<dbReference type="GO" id="GO:0005634">
    <property type="term" value="C:nucleus"/>
    <property type="evidence" value="ECO:0007669"/>
    <property type="project" value="UniProtKB-SubCell"/>
</dbReference>
<feature type="region of interest" description="Disordered" evidence="10">
    <location>
        <begin position="1351"/>
        <end position="1392"/>
    </location>
</feature>
<keyword evidence="3" id="KW-0677">Repeat</keyword>
<dbReference type="PANTHER" id="PTHR45944">
    <property type="entry name" value="SCHNURRI, ISOFORM F"/>
    <property type="match status" value="1"/>
</dbReference>
<reference evidence="12" key="1">
    <citation type="journal article" date="2014" name="PLoS ONE">
        <title>Transcriptome-Based Identification of ABC Transporters in the Western Tarnished Plant Bug Lygus hesperus.</title>
        <authorList>
            <person name="Hull J.J."/>
            <person name="Chaney K."/>
            <person name="Geib S.M."/>
            <person name="Fabrick J.A."/>
            <person name="Brent C.S."/>
            <person name="Walsh D."/>
            <person name="Lavine L.C."/>
        </authorList>
    </citation>
    <scope>NUCLEOTIDE SEQUENCE</scope>
</reference>
<dbReference type="PANTHER" id="PTHR45944:SF2">
    <property type="entry name" value="SCHNURRI, ISOFORM F"/>
    <property type="match status" value="1"/>
</dbReference>
<feature type="region of interest" description="Disordered" evidence="10">
    <location>
        <begin position="712"/>
        <end position="771"/>
    </location>
</feature>
<organism evidence="12">
    <name type="scientific">Lygus hesperus</name>
    <name type="common">Western plant bug</name>
    <dbReference type="NCBI Taxonomy" id="30085"/>
    <lineage>
        <taxon>Eukaryota</taxon>
        <taxon>Metazoa</taxon>
        <taxon>Ecdysozoa</taxon>
        <taxon>Arthropoda</taxon>
        <taxon>Hexapoda</taxon>
        <taxon>Insecta</taxon>
        <taxon>Pterygota</taxon>
        <taxon>Neoptera</taxon>
        <taxon>Paraneoptera</taxon>
        <taxon>Hemiptera</taxon>
        <taxon>Heteroptera</taxon>
        <taxon>Panheteroptera</taxon>
        <taxon>Cimicomorpha</taxon>
        <taxon>Miridae</taxon>
        <taxon>Mirini</taxon>
        <taxon>Lygus</taxon>
    </lineage>
</organism>
<evidence type="ECO:0000256" key="6">
    <source>
        <dbReference type="ARBA" id="ARBA00023015"/>
    </source>
</evidence>
<feature type="region of interest" description="Disordered" evidence="10">
    <location>
        <begin position="888"/>
        <end position="931"/>
    </location>
</feature>
<feature type="domain" description="C2H2-type" evidence="11">
    <location>
        <begin position="1272"/>
        <end position="1301"/>
    </location>
</feature>
<evidence type="ECO:0000256" key="4">
    <source>
        <dbReference type="ARBA" id="ARBA00022771"/>
    </source>
</evidence>
<feature type="region of interest" description="Disordered" evidence="10">
    <location>
        <begin position="160"/>
        <end position="186"/>
    </location>
</feature>
<keyword evidence="4 9" id="KW-0863">Zinc-finger</keyword>
<dbReference type="Gene3D" id="3.30.160.60">
    <property type="entry name" value="Classic Zinc Finger"/>
    <property type="match status" value="7"/>
</dbReference>
<evidence type="ECO:0000256" key="3">
    <source>
        <dbReference type="ARBA" id="ARBA00022737"/>
    </source>
</evidence>
<feature type="compositionally biased region" description="Basic and acidic residues" evidence="10">
    <location>
        <begin position="1351"/>
        <end position="1364"/>
    </location>
</feature>
<dbReference type="PROSITE" id="PS50157">
    <property type="entry name" value="ZINC_FINGER_C2H2_2"/>
    <property type="match status" value="7"/>
</dbReference>
<dbReference type="FunFam" id="3.30.160.60:FF:000100">
    <property type="entry name" value="Zinc finger 45-like"/>
    <property type="match status" value="1"/>
</dbReference>
<dbReference type="InterPro" id="IPR036236">
    <property type="entry name" value="Znf_C2H2_sf"/>
</dbReference>
<dbReference type="GO" id="GO:0008270">
    <property type="term" value="F:zinc ion binding"/>
    <property type="evidence" value="ECO:0007669"/>
    <property type="project" value="UniProtKB-KW"/>
</dbReference>
<feature type="domain" description="C2H2-type" evidence="11">
    <location>
        <begin position="1227"/>
        <end position="1256"/>
    </location>
</feature>
<feature type="compositionally biased region" description="Low complexity" evidence="10">
    <location>
        <begin position="721"/>
        <end position="734"/>
    </location>
</feature>
<keyword evidence="6" id="KW-0805">Transcription regulation</keyword>
<name>A0A0A9YVQ5_LYGHE</name>
<dbReference type="Pfam" id="PF00096">
    <property type="entry name" value="zf-C2H2"/>
    <property type="match status" value="5"/>
</dbReference>
<feature type="compositionally biased region" description="Low complexity" evidence="10">
    <location>
        <begin position="1163"/>
        <end position="1173"/>
    </location>
</feature>
<protein>
    <submittedName>
        <fullName evidence="12">Zinc finger protein 40</fullName>
    </submittedName>
</protein>
<feature type="compositionally biased region" description="Basic and acidic residues" evidence="10">
    <location>
        <begin position="1106"/>
        <end position="1116"/>
    </location>
</feature>
<dbReference type="SUPFAM" id="SSF57667">
    <property type="entry name" value="beta-beta-alpha zinc fingers"/>
    <property type="match status" value="4"/>
</dbReference>
<feature type="domain" description="C2H2-type" evidence="11">
    <location>
        <begin position="837"/>
        <end position="861"/>
    </location>
</feature>
<sequence>MPRRKSQGTPPIKRNSSSKEQLLNTFQEPLRILDDNNDKQVQENGLDGYKMVKENDSSNRYLHKKFKKIATLEDTSPKKEKGVLYAIPSEESDEAKPTSDGRYVCPYCKLSWSKPSVLQKHIRAHTNERPFPCLPCGFAFKTKSNLYKHCRSRAHTLKIDGQSSEDDDGGSPSSELSNKPYKPKFHLPETSVSSASTCSSPFSSSPSPDLLNAHINKLITENQAMIFDTDWASTIKREETPSPPRNGDVALMLAQYQPVPMSHEPEDLSSTSTTSEPLNLTVKEPRKRGISEASSCILSPPKESIMKDLLIRHKEIPDLTRITEEVLYPCPHCKVVFRTSDNLNTHLFSCKPKSSPGPLLGKTPLIDTFVKDNIKKRKVDFSKFECAKSSLKLFGGEVKILDTTDNRTLRLDLNKECAKKDAQVLTFAKTGLNAVGGTMVQSETKESKNAYPEKLVLPSVATPTLKVPGISTPVQVPQLRFPPSLNPLTSITAFNPLTLPHPASLSKLSPLKASPTPYNGGVGTILHAGKAIPFVPGMPGPNTLLASPPPLVPYQEQSVIIRSPLPPLPKESVKPLPSPVIHEPPTPPAVIAKTEELKEVIKRSSEGQERKFLRPSSLPLKPGTYTPKKQLNTPLHSTSLISPETPRPRKSYGQLYLNGHAYTYLGLKCSTRMFFCTLNKPQPIYVPLAPDQYKVSMYSNWTICSDASPTPPGIDTRKAMSSYDSRNRNSSYTSANRSKQDIITHSSYKSAPIESEKSPLSANSTLKTDESDVSADKMQVCEGGFESNEEYTYVRGRGHLPFLPGRGRYVCKECGIRCKKPSMLKKHIRTHTDLRPYTCKYCAFSFKTKGNLTKHMKSKAHYKRCIELDIIPVPTTIDSCYIDDECSRSQGDWGSKDDLGGNDDESDETDEDEDEDEDESEDEGYEGDECRMEREAAKSLLTLSEVTLETAHRQYVSAGLVSSCSKPRTYPYSLSPHQVEPVSIERAAKVDMWRSDVLSLTKDCQDLDITVRLTPSSEPAESTRPMDLSNKSTALFQGGPKTPVITSVGGQAHLLASICSTTEKLPTTPTTEYPEDSKLLHKYLTAVTVRDQQIKLQQQRKRLQELPVERLLEPEPSKTTLPQPQPQEEEIKKVEEPIAEERILVPRSEPPTSSVMSLKRADSPPSQISPSSPGNKKQAEFREPASALSYISSTEDGKSMCSVCNKVFNKPSQLRLHVNIHYFERPFRCESCAVSFRTKGHLQKHLRSLSHLNKVNMNSTFGTATTSNPRPFKCDDCKIAFRIHGHLAKHFRSKMHIMKLECLGKLPFGTYAELERSGINMNDIDTTDCENSLESLQVLAQKLCLDKDPLKPDHWGDSGDHSRDMMGGSASEDEAGERIDVGRSSDCEETVR</sequence>
<dbReference type="EMBL" id="GBHO01007893">
    <property type="protein sequence ID" value="JAG35711.1"/>
    <property type="molecule type" value="Transcribed_RNA"/>
</dbReference>
<feature type="domain" description="C2H2-type" evidence="11">
    <location>
        <begin position="103"/>
        <end position="130"/>
    </location>
</feature>
<feature type="compositionally biased region" description="Basic and acidic residues" evidence="10">
    <location>
        <begin position="1129"/>
        <end position="1144"/>
    </location>
</feature>
<dbReference type="InterPro" id="IPR013087">
    <property type="entry name" value="Znf_C2H2_type"/>
</dbReference>
<feature type="region of interest" description="Disordered" evidence="10">
    <location>
        <begin position="603"/>
        <end position="648"/>
    </location>
</feature>
<dbReference type="InterPro" id="IPR051969">
    <property type="entry name" value="Zinc-finger_DNA-bd_regulators"/>
</dbReference>
<dbReference type="GO" id="GO:0000981">
    <property type="term" value="F:DNA-binding transcription factor activity, RNA polymerase II-specific"/>
    <property type="evidence" value="ECO:0007669"/>
    <property type="project" value="TreeGrafter"/>
</dbReference>
<proteinExistence type="predicted"/>
<evidence type="ECO:0000256" key="7">
    <source>
        <dbReference type="ARBA" id="ARBA00023163"/>
    </source>
</evidence>
<evidence type="ECO:0000256" key="10">
    <source>
        <dbReference type="SAM" id="MobiDB-lite"/>
    </source>
</evidence>
<accession>A0A0A9YVQ5</accession>
<dbReference type="GO" id="GO:0000978">
    <property type="term" value="F:RNA polymerase II cis-regulatory region sequence-specific DNA binding"/>
    <property type="evidence" value="ECO:0007669"/>
    <property type="project" value="TreeGrafter"/>
</dbReference>
<evidence type="ECO:0000256" key="2">
    <source>
        <dbReference type="ARBA" id="ARBA00022723"/>
    </source>
</evidence>
<dbReference type="PROSITE" id="PS00028">
    <property type="entry name" value="ZINC_FINGER_C2H2_1"/>
    <property type="match status" value="7"/>
</dbReference>
<feature type="domain" description="C2H2-type" evidence="11">
    <location>
        <begin position="131"/>
        <end position="156"/>
    </location>
</feature>
<feature type="region of interest" description="Disordered" evidence="10">
    <location>
        <begin position="1"/>
        <end position="21"/>
    </location>
</feature>
<evidence type="ECO:0000313" key="12">
    <source>
        <dbReference type="EMBL" id="JAG35711.1"/>
    </source>
</evidence>
<evidence type="ECO:0000259" key="11">
    <source>
        <dbReference type="PROSITE" id="PS50157"/>
    </source>
</evidence>
<evidence type="ECO:0000256" key="9">
    <source>
        <dbReference type="PROSITE-ProRule" id="PRU00042"/>
    </source>
</evidence>
<feature type="compositionally biased region" description="Basic and acidic residues" evidence="10">
    <location>
        <begin position="1376"/>
        <end position="1392"/>
    </location>
</feature>
<keyword evidence="2" id="KW-0479">Metal-binding</keyword>
<dbReference type="SMART" id="SM00451">
    <property type="entry name" value="ZnF_U1"/>
    <property type="match status" value="2"/>
</dbReference>
<dbReference type="FunFam" id="3.30.160.60:FF:000145">
    <property type="entry name" value="Zinc finger protein 574"/>
    <property type="match status" value="2"/>
</dbReference>
<feature type="compositionally biased region" description="Polar residues" evidence="10">
    <location>
        <begin position="735"/>
        <end position="749"/>
    </location>
</feature>